<reference evidence="1 2" key="1">
    <citation type="submission" date="2019-03" db="EMBL/GenBank/DDBJ databases">
        <title>Single cell metagenomics reveals metabolic interactions within the superorganism composed of flagellate Streblomastix strix and complex community of Bacteroidetes bacteria on its surface.</title>
        <authorList>
            <person name="Treitli S.C."/>
            <person name="Kolisko M."/>
            <person name="Husnik F."/>
            <person name="Keeling P."/>
            <person name="Hampl V."/>
        </authorList>
    </citation>
    <scope>NUCLEOTIDE SEQUENCE [LARGE SCALE GENOMIC DNA]</scope>
    <source>
        <strain evidence="1">ST1C</strain>
    </source>
</reference>
<dbReference type="OrthoDB" id="75921at2759"/>
<name>A0A5J4TK64_9EUKA</name>
<protein>
    <recommendedName>
        <fullName evidence="3">Right handed beta helix domain-containing protein</fullName>
    </recommendedName>
</protein>
<evidence type="ECO:0000313" key="1">
    <source>
        <dbReference type="EMBL" id="KAA6358439.1"/>
    </source>
</evidence>
<organism evidence="1 2">
    <name type="scientific">Streblomastix strix</name>
    <dbReference type="NCBI Taxonomy" id="222440"/>
    <lineage>
        <taxon>Eukaryota</taxon>
        <taxon>Metamonada</taxon>
        <taxon>Preaxostyla</taxon>
        <taxon>Oxymonadida</taxon>
        <taxon>Streblomastigidae</taxon>
        <taxon>Streblomastix</taxon>
    </lineage>
</organism>
<gene>
    <name evidence="1" type="ORF">EZS28_046034</name>
</gene>
<proteinExistence type="predicted"/>
<comment type="caution">
    <text evidence="1">The sequence shown here is derived from an EMBL/GenBank/DDBJ whole genome shotgun (WGS) entry which is preliminary data.</text>
</comment>
<dbReference type="Proteomes" id="UP000324800">
    <property type="component" value="Unassembled WGS sequence"/>
</dbReference>
<dbReference type="EMBL" id="SNRW01029858">
    <property type="protein sequence ID" value="KAA6358439.1"/>
    <property type="molecule type" value="Genomic_DNA"/>
</dbReference>
<evidence type="ECO:0008006" key="3">
    <source>
        <dbReference type="Google" id="ProtNLM"/>
    </source>
</evidence>
<dbReference type="AlphaFoldDB" id="A0A5J4TK64"/>
<feature type="non-terminal residue" evidence="1">
    <location>
        <position position="335"/>
    </location>
</feature>
<sequence length="335" mass="35846">GGIYADVSGSNNTFDITNQVQIDECESQLDGGVQFENSESFSDGGAIYAVIRQFGDLQINRTKFIGCKSTSGKGGGIFVNQSNSYSSLQLTNQVEFTNCNSSLEGGAMYSIVANSSTLKLSKITFDNCKSLTEKGGGIYTEISQTIISPIQYDEIQMNQCQSDLNGGGFYAIITNQGKLSIRKTSLNGCISKSGKGGGIYTEISGIGSLIQISDQVKFIECESQDNVGSGGGLCSIIEKSGKLSISQNCYFTDCKCTSGNGGGMYIEMKSLGVVNIQNQVYFSHCKALQSKQFTPPTGYGGAIFLLIYDNLDITQNNINLKGALFNQNEAQNKGH</sequence>
<accession>A0A5J4TK64</accession>
<evidence type="ECO:0000313" key="2">
    <source>
        <dbReference type="Proteomes" id="UP000324800"/>
    </source>
</evidence>
<feature type="non-terminal residue" evidence="1">
    <location>
        <position position="1"/>
    </location>
</feature>